<sequence>MSIVDTLPPAIVAVVSSISIILQTIKNRKKYIEIPSDEVSDDIVDNARFSTIKRDVSKLGVTILQTGLFAFLFFWRFRNGNSLNFDTISPGILAICWFYALTISIIALSLRSRHWRWILNAYLTAFFFTTSLCSLWQLTTIVKLRLSDSYRIDEIIEKLIIICNFIFSVVATSIAITTPRGPPVLQNGRAVCAIQYCSIWDFITYSSVSKLIYKIYKQKTFDDDELDLLPFVYQARSLYNAFKKTRGNRLLYRIIVANKRVIGLQLLFTMMGAALYYAPMIFLYRFISFIQTRPENGSLELGFIYVFGMFISYILLHFTVAQNWFWASSVLNVSIKGMLNSEIYSKSLKRVDSHVSTVKDESNKSEDNLDVADDDNSSVGKVTNLMSIDTNRVGDFSVWWTSAIDSPVELVVGVYFLYQLLGVSCLLGLSVMVITLPINHQTAKLSAKTQDKLMNARDRRVGLMNEVLQGIRMIKFFSWEKNWEKKILKARKVELKQLRNNFIYLSIFDLLWTASPIFVTILSFFFFTKIQGNELTAAIAFTSIAIFNELRFALNILPEVFMEGLQALISIHRIEKFLDEDETDISSENDYQFMTSISFEKATVSWNKVKENSDEFTMHDLDLKFPVGELSIICGPTGPYCLTYPVNNNINENNWILSNCIAFVAQQTWLQNASIRDNILFGLPYNESRYNQVIKVCELEKDFQILEDGDMTEIGEKGITLSGAVYSRAKHIYMDDVFSAVDAHTAFQLMNKCILGPIMKGRTRILVTHHVRLCSADAAYLVAVDNGKVVTSGTISELRNSGILASILDENDRQSELVNSVELAAENAVDASKVSEQLTSSSSNFGHSTDLSTASDATLVENVIRANDDSQPTKKVSKPKVLIEEEARPTGMVKFKIYKSYFRANGNILYWLIVAVFFIGTRGITIMENWWLQVWSNANSNNETIPTIFNFVQQNNLIMVNGIFDDIHKPHSVDYYLNIYVMITILSIIVGVSRFVCLYYGSLRASKKLYQKLLHQVIRAPLRFFDTTPVGRILNRFSKDFETIDSTLAGELSWFLVNALMMLGTLVVVTVITKGIIYTIVGVLYSKASRELKRMDSVSRSPLYSHFTETLIGITTIRAFGASKRFMQEMLIKIDNNSRPFFHVWLINRWLSIRFNITGSFVSFLAGTFILWNIDRIDAGLAGLSLSFAMSFTEQIMWTVRKYTSLEMSLNAVERVCEFSEIPQEAPAIIEPRPPACWPHSGAIKVENLEVKYAPDLESVLHHISFSIEGQEKIGLVGRTGSGKSTIALALFRFVEPSDGRILVDEIDISSVGVEDLRSRITIIPQDPILFTGTIRSNLDAFSQYDDSEILESLQRVHLIPSEENADAASFSGDNINLFKNLDTPVSEGGKNFSQGQRQLLCLARALLRSSKIILMDEATASIDFAMDEKIQKMIRTEFADCTILCIAHRLRTVIDYDRILVI</sequence>
<keyword evidence="2" id="KW-1185">Reference proteome</keyword>
<comment type="caution">
    <text evidence="1">The sequence shown here is derived from an EMBL/GenBank/DDBJ whole genome shotgun (WGS) entry which is preliminary data.</text>
</comment>
<dbReference type="EMBL" id="CAJVPU010004379">
    <property type="protein sequence ID" value="CAG8532113.1"/>
    <property type="molecule type" value="Genomic_DNA"/>
</dbReference>
<feature type="non-terminal residue" evidence="1">
    <location>
        <position position="1463"/>
    </location>
</feature>
<gene>
    <name evidence="1" type="ORF">DHETER_LOCUS4411</name>
</gene>
<organism evidence="1 2">
    <name type="scientific">Dentiscutata heterogama</name>
    <dbReference type="NCBI Taxonomy" id="1316150"/>
    <lineage>
        <taxon>Eukaryota</taxon>
        <taxon>Fungi</taxon>
        <taxon>Fungi incertae sedis</taxon>
        <taxon>Mucoromycota</taxon>
        <taxon>Glomeromycotina</taxon>
        <taxon>Glomeromycetes</taxon>
        <taxon>Diversisporales</taxon>
        <taxon>Gigasporaceae</taxon>
        <taxon>Dentiscutata</taxon>
    </lineage>
</organism>
<protein>
    <submittedName>
        <fullName evidence="1">5269_t:CDS:1</fullName>
    </submittedName>
</protein>
<reference evidence="1" key="1">
    <citation type="submission" date="2021-06" db="EMBL/GenBank/DDBJ databases">
        <authorList>
            <person name="Kallberg Y."/>
            <person name="Tangrot J."/>
            <person name="Rosling A."/>
        </authorList>
    </citation>
    <scope>NUCLEOTIDE SEQUENCE</scope>
    <source>
        <strain evidence="1">IL203A</strain>
    </source>
</reference>
<dbReference type="Proteomes" id="UP000789702">
    <property type="component" value="Unassembled WGS sequence"/>
</dbReference>
<evidence type="ECO:0000313" key="2">
    <source>
        <dbReference type="Proteomes" id="UP000789702"/>
    </source>
</evidence>
<proteinExistence type="predicted"/>
<accession>A0ACA9LIV5</accession>
<name>A0ACA9LIV5_9GLOM</name>
<evidence type="ECO:0000313" key="1">
    <source>
        <dbReference type="EMBL" id="CAG8532113.1"/>
    </source>
</evidence>